<evidence type="ECO:0000256" key="3">
    <source>
        <dbReference type="ARBA" id="ARBA00022467"/>
    </source>
</evidence>
<keyword evidence="3 6" id="KW-0117">Actin capping</keyword>
<keyword evidence="8" id="KW-1185">Reference proteome</keyword>
<dbReference type="PANTHER" id="PTHR10653">
    <property type="entry name" value="F-ACTIN-CAPPING PROTEIN SUBUNIT ALPHA"/>
    <property type="match status" value="1"/>
</dbReference>
<dbReference type="OrthoDB" id="340550at2759"/>
<accession>A0A0J9X470</accession>
<dbReference type="FunFam" id="3.90.1150.210:FF:000003">
    <property type="entry name" value="F-actin-capping protein subunit alpha"/>
    <property type="match status" value="1"/>
</dbReference>
<dbReference type="PANTHER" id="PTHR10653:SF0">
    <property type="entry name" value="F-ACTIN-CAPPING PROTEIN SUBUNIT ALPHA"/>
    <property type="match status" value="1"/>
</dbReference>
<dbReference type="InterPro" id="IPR037282">
    <property type="entry name" value="CapZ_alpha/beta"/>
</dbReference>
<evidence type="ECO:0000313" key="7">
    <source>
        <dbReference type="EMBL" id="CDO52192.1"/>
    </source>
</evidence>
<organism evidence="7 8">
    <name type="scientific">Geotrichum candidum</name>
    <name type="common">Oospora lactis</name>
    <name type="synonym">Dipodascus geotrichum</name>
    <dbReference type="NCBI Taxonomy" id="1173061"/>
    <lineage>
        <taxon>Eukaryota</taxon>
        <taxon>Fungi</taxon>
        <taxon>Dikarya</taxon>
        <taxon>Ascomycota</taxon>
        <taxon>Saccharomycotina</taxon>
        <taxon>Dipodascomycetes</taxon>
        <taxon>Dipodascales</taxon>
        <taxon>Dipodascaceae</taxon>
        <taxon>Geotrichum</taxon>
    </lineage>
</organism>
<evidence type="ECO:0000256" key="1">
    <source>
        <dbReference type="ARBA" id="ARBA00010479"/>
    </source>
</evidence>
<gene>
    <name evidence="7" type="ORF">BN980_GECA02s07182g</name>
</gene>
<dbReference type="AlphaFoldDB" id="A0A0J9X470"/>
<dbReference type="PROSITE" id="PS00748">
    <property type="entry name" value="F_ACTIN_CAPPING_A_1"/>
    <property type="match status" value="1"/>
</dbReference>
<dbReference type="GO" id="GO:0051015">
    <property type="term" value="F:actin filament binding"/>
    <property type="evidence" value="ECO:0007669"/>
    <property type="project" value="TreeGrafter"/>
</dbReference>
<evidence type="ECO:0000256" key="2">
    <source>
        <dbReference type="ARBA" id="ARBA00014038"/>
    </source>
</evidence>
<dbReference type="EMBL" id="CCBN010000002">
    <property type="protein sequence ID" value="CDO52192.1"/>
    <property type="molecule type" value="Genomic_DNA"/>
</dbReference>
<comment type="function">
    <text evidence="5 6">F-actin-capping proteins bind in a Ca(2+)-independent manner to the fast growing ends of actin filaments (barbed end) thereby blocking the exchange of subunits at these ends. Unlike other capping proteins (such as gelsolin and severin), these proteins do not sever actin filaments.</text>
</comment>
<dbReference type="SUPFAM" id="SSF90096">
    <property type="entry name" value="Subunits of heterodimeric actin filament capping protein Capz"/>
    <property type="match status" value="1"/>
</dbReference>
<evidence type="ECO:0000313" key="8">
    <source>
        <dbReference type="Proteomes" id="UP000242525"/>
    </source>
</evidence>
<name>A0A0J9X470_GEOCN</name>
<dbReference type="STRING" id="1173061.A0A0J9X470"/>
<comment type="caution">
    <text evidence="7">The sequence shown here is derived from an EMBL/GenBank/DDBJ whole genome shotgun (WGS) entry which is preliminary data.</text>
</comment>
<dbReference type="InterPro" id="IPR002189">
    <property type="entry name" value="CapZ_alpha"/>
</dbReference>
<dbReference type="GO" id="GO:0030479">
    <property type="term" value="C:actin cortical patch"/>
    <property type="evidence" value="ECO:0007669"/>
    <property type="project" value="TreeGrafter"/>
</dbReference>
<evidence type="ECO:0000256" key="5">
    <source>
        <dbReference type="ARBA" id="ARBA00025389"/>
    </source>
</evidence>
<dbReference type="InterPro" id="IPR017865">
    <property type="entry name" value="F-actin_cap_asu_CS"/>
</dbReference>
<dbReference type="PRINTS" id="PR00191">
    <property type="entry name" value="FACTINCAPA"/>
</dbReference>
<dbReference type="InterPro" id="IPR042276">
    <property type="entry name" value="CapZ_alpha/beta_2"/>
</dbReference>
<dbReference type="Gene3D" id="3.30.1140.60">
    <property type="entry name" value="F-actin capping protein, alpha subunit"/>
    <property type="match status" value="1"/>
</dbReference>
<evidence type="ECO:0000256" key="6">
    <source>
        <dbReference type="RuleBase" id="RU365077"/>
    </source>
</evidence>
<dbReference type="Pfam" id="PF01267">
    <property type="entry name" value="F-actin_cap_A"/>
    <property type="match status" value="1"/>
</dbReference>
<comment type="similarity">
    <text evidence="1 6">Belongs to the F-actin-capping protein alpha subunit family.</text>
</comment>
<protein>
    <recommendedName>
        <fullName evidence="2 6">F-actin-capping protein subunit alpha</fullName>
    </recommendedName>
</protein>
<comment type="subunit">
    <text evidence="6">Heterodimer of an alpha and a beta subunit.</text>
</comment>
<reference evidence="7" key="1">
    <citation type="submission" date="2014-03" db="EMBL/GenBank/DDBJ databases">
        <authorList>
            <person name="Casaregola S."/>
        </authorList>
    </citation>
    <scope>NUCLEOTIDE SEQUENCE [LARGE SCALE GENOMIC DNA]</scope>
    <source>
        <strain evidence="7">CLIB 918</strain>
    </source>
</reference>
<dbReference type="InterPro" id="IPR042489">
    <property type="entry name" value="CapZ_alpha_1"/>
</dbReference>
<dbReference type="Gene3D" id="3.90.1150.210">
    <property type="entry name" value="F-actin capping protein, beta subunit"/>
    <property type="match status" value="1"/>
</dbReference>
<proteinExistence type="inferred from homology"/>
<keyword evidence="4 6" id="KW-0009">Actin-binding</keyword>
<dbReference type="GO" id="GO:0030036">
    <property type="term" value="P:actin cytoskeleton organization"/>
    <property type="evidence" value="ECO:0007669"/>
    <property type="project" value="TreeGrafter"/>
</dbReference>
<sequence>MSLDSTVSRFIADAPPGELSNVIKDIEALEEENPQITSVVSKHVETYNINQFTLVELDNGKTTVISQFNKVGDKFFDPVLQKQFGYDHEAKKATNISFYSSDTDYDIDTLHSSLSQYIQEHYPSEVGFGVFPQPDSTIAIVIVDSRYSPQNFWNGRWRSWYLLDPASGRISGSIEIDVHYFEDGNVRLKTRKEIGVVDAKSPLVVVNRIAQAESKYQEDVNRAFVGLNENEFKALRRQLPVTRSKMNWGKAIGTYRLGKDIGGAN</sequence>
<dbReference type="PROSITE" id="PS00749">
    <property type="entry name" value="F_ACTIN_CAPPING_A_2"/>
    <property type="match status" value="1"/>
</dbReference>
<dbReference type="GO" id="GO:0051016">
    <property type="term" value="P:barbed-end actin filament capping"/>
    <property type="evidence" value="ECO:0007669"/>
    <property type="project" value="UniProtKB-UniRule"/>
</dbReference>
<evidence type="ECO:0000256" key="4">
    <source>
        <dbReference type="ARBA" id="ARBA00023203"/>
    </source>
</evidence>
<dbReference type="Proteomes" id="UP000242525">
    <property type="component" value="Unassembled WGS sequence"/>
</dbReference>
<dbReference type="GO" id="GO:0008290">
    <property type="term" value="C:F-actin capping protein complex"/>
    <property type="evidence" value="ECO:0007669"/>
    <property type="project" value="UniProtKB-UniRule"/>
</dbReference>